<evidence type="ECO:0000313" key="2">
    <source>
        <dbReference type="Proteomes" id="UP001374599"/>
    </source>
</evidence>
<name>A0ACB5UP86_9FIRM</name>
<comment type="caution">
    <text evidence="1">The sequence shown here is derived from an EMBL/GenBank/DDBJ whole genome shotgun (WGS) entry which is preliminary data.</text>
</comment>
<protein>
    <submittedName>
        <fullName evidence="1">Uncharacterized protein</fullName>
    </submittedName>
</protein>
<dbReference type="EMBL" id="BTPU01000079">
    <property type="protein sequence ID" value="GMQ64789.1"/>
    <property type="molecule type" value="Genomic_DNA"/>
</dbReference>
<organism evidence="1 2">
    <name type="scientific">Vallitalea maricola</name>
    <dbReference type="NCBI Taxonomy" id="3074433"/>
    <lineage>
        <taxon>Bacteria</taxon>
        <taxon>Bacillati</taxon>
        <taxon>Bacillota</taxon>
        <taxon>Clostridia</taxon>
        <taxon>Lachnospirales</taxon>
        <taxon>Vallitaleaceae</taxon>
        <taxon>Vallitalea</taxon>
    </lineage>
</organism>
<sequence>MCFRTKLIGVILVSISLGMLLISILPKGAVGVILSLTSLCIGIWLLKC</sequence>
<accession>A0ACB5UP86</accession>
<evidence type="ECO:0000313" key="1">
    <source>
        <dbReference type="EMBL" id="GMQ64789.1"/>
    </source>
</evidence>
<keyword evidence="2" id="KW-1185">Reference proteome</keyword>
<gene>
    <name evidence="1" type="ORF">AN2V17_40270</name>
</gene>
<proteinExistence type="predicted"/>
<dbReference type="Proteomes" id="UP001374599">
    <property type="component" value="Unassembled WGS sequence"/>
</dbReference>
<reference evidence="1" key="1">
    <citation type="submission" date="2023-09" db="EMBL/GenBank/DDBJ databases">
        <title>Vallitalea sediminicola and Vallitalea maricola sp. nov., anaerobic bacteria isolated from marine sediment.</title>
        <authorList>
            <person name="Hirano S."/>
            <person name="Maeda A."/>
            <person name="Terahara T."/>
            <person name="Mori K."/>
            <person name="Hamada M."/>
            <person name="Matsumoto R."/>
            <person name="Kobayashi T."/>
        </authorList>
    </citation>
    <scope>NUCLEOTIDE SEQUENCE</scope>
    <source>
        <strain evidence="1">AN17-2</strain>
    </source>
</reference>